<reference evidence="7" key="1">
    <citation type="submission" date="2022-11" db="EMBL/GenBank/DDBJ databases">
        <authorList>
            <person name="Mo P."/>
        </authorList>
    </citation>
    <scope>NUCLEOTIDE SEQUENCE</scope>
    <source>
        <strain evidence="7">HUAS 11-8</strain>
    </source>
</reference>
<dbReference type="Gene3D" id="1.10.150.130">
    <property type="match status" value="1"/>
</dbReference>
<dbReference type="InterPro" id="IPR011010">
    <property type="entry name" value="DNA_brk_join_enz"/>
</dbReference>
<sequence length="309" mass="35101">MAPTIDDLRDLSGDWKRALKASNKADGTVALYLRHVRYLIEWLGERNHTGGVDQATLEAYFAELLERATHRNGIEGDKVKPNYVSAQYRSLQQYWKWLAKEDEVETNPFDKMSPPHAPEQPVPVLREHDVKALLAVVAGRTFVQLRDNAIIRLFLDTGVRVSGLVGIRLEDFNWDHDTVRVTLKGGSEHILPFGAKTSDALRRYRRARAKVPLAGRTDAFWLGDKGPLTQSGVRQMLERRAADAGIDKLYPHLWRHLFAHTWLASGGAETDLMRLMGWRSRQMVARYGASAADERAREAHRKKALGDRF</sequence>
<evidence type="ECO:0000259" key="5">
    <source>
        <dbReference type="PROSITE" id="PS51898"/>
    </source>
</evidence>
<keyword evidence="3" id="KW-0233">DNA recombination</keyword>
<evidence type="ECO:0000256" key="3">
    <source>
        <dbReference type="ARBA" id="ARBA00023172"/>
    </source>
</evidence>
<dbReference type="Gene3D" id="1.10.443.10">
    <property type="entry name" value="Intergrase catalytic core"/>
    <property type="match status" value="1"/>
</dbReference>
<dbReference type="Pfam" id="PF00589">
    <property type="entry name" value="Phage_integrase"/>
    <property type="match status" value="1"/>
</dbReference>
<evidence type="ECO:0000256" key="4">
    <source>
        <dbReference type="PROSITE-ProRule" id="PRU01248"/>
    </source>
</evidence>
<keyword evidence="2 4" id="KW-0238">DNA-binding</keyword>
<dbReference type="EMBL" id="CP113836">
    <property type="protein sequence ID" value="WAL67083.1"/>
    <property type="molecule type" value="Genomic_DNA"/>
</dbReference>
<dbReference type="SUPFAM" id="SSF56349">
    <property type="entry name" value="DNA breaking-rejoining enzymes"/>
    <property type="match status" value="1"/>
</dbReference>
<comment type="similarity">
    <text evidence="1">Belongs to the 'phage' integrase family.</text>
</comment>
<dbReference type="RefSeq" id="WP_268757207.1">
    <property type="nucleotide sequence ID" value="NZ_CP113836.1"/>
</dbReference>
<dbReference type="InterPro" id="IPR013762">
    <property type="entry name" value="Integrase-like_cat_sf"/>
</dbReference>
<evidence type="ECO:0000313" key="7">
    <source>
        <dbReference type="EMBL" id="WAL67083.1"/>
    </source>
</evidence>
<gene>
    <name evidence="7" type="ORF">ORV05_04665</name>
</gene>
<dbReference type="PANTHER" id="PTHR30349:SF41">
    <property type="entry name" value="INTEGRASE_RECOMBINASE PROTEIN MJ0367-RELATED"/>
    <property type="match status" value="1"/>
</dbReference>
<dbReference type="InterPro" id="IPR002104">
    <property type="entry name" value="Integrase_catalytic"/>
</dbReference>
<evidence type="ECO:0000259" key="6">
    <source>
        <dbReference type="PROSITE" id="PS51900"/>
    </source>
</evidence>
<dbReference type="PROSITE" id="PS51898">
    <property type="entry name" value="TYR_RECOMBINASE"/>
    <property type="match status" value="1"/>
</dbReference>
<evidence type="ECO:0000313" key="8">
    <source>
        <dbReference type="Proteomes" id="UP001163203"/>
    </source>
</evidence>
<dbReference type="PANTHER" id="PTHR30349">
    <property type="entry name" value="PHAGE INTEGRASE-RELATED"/>
    <property type="match status" value="1"/>
</dbReference>
<proteinExistence type="inferred from homology"/>
<accession>A0ABY7B608</accession>
<feature type="domain" description="Core-binding (CB)" evidence="6">
    <location>
        <begin position="6"/>
        <end position="99"/>
    </location>
</feature>
<keyword evidence="8" id="KW-1185">Reference proteome</keyword>
<dbReference type="InterPro" id="IPR050090">
    <property type="entry name" value="Tyrosine_recombinase_XerCD"/>
</dbReference>
<dbReference type="InterPro" id="IPR044068">
    <property type="entry name" value="CB"/>
</dbReference>
<evidence type="ECO:0000256" key="2">
    <source>
        <dbReference type="ARBA" id="ARBA00023125"/>
    </source>
</evidence>
<feature type="domain" description="Tyr recombinase" evidence="5">
    <location>
        <begin position="119"/>
        <end position="301"/>
    </location>
</feature>
<dbReference type="PROSITE" id="PS51900">
    <property type="entry name" value="CB"/>
    <property type="match status" value="1"/>
</dbReference>
<name>A0ABY7B608_9PSEU</name>
<organism evidence="7 8">
    <name type="scientific">Amycolatopsis cynarae</name>
    <dbReference type="NCBI Taxonomy" id="2995223"/>
    <lineage>
        <taxon>Bacteria</taxon>
        <taxon>Bacillati</taxon>
        <taxon>Actinomycetota</taxon>
        <taxon>Actinomycetes</taxon>
        <taxon>Pseudonocardiales</taxon>
        <taxon>Pseudonocardiaceae</taxon>
        <taxon>Amycolatopsis</taxon>
    </lineage>
</organism>
<dbReference type="Proteomes" id="UP001163203">
    <property type="component" value="Chromosome"/>
</dbReference>
<dbReference type="InterPro" id="IPR010998">
    <property type="entry name" value="Integrase_recombinase_N"/>
</dbReference>
<protein>
    <submittedName>
        <fullName evidence="7">Tyrosine-type recombinase/integrase</fullName>
    </submittedName>
</protein>
<evidence type="ECO:0000256" key="1">
    <source>
        <dbReference type="ARBA" id="ARBA00008857"/>
    </source>
</evidence>